<feature type="compositionally biased region" description="Basic and acidic residues" evidence="3">
    <location>
        <begin position="105"/>
        <end position="118"/>
    </location>
</feature>
<dbReference type="InterPro" id="IPR005532">
    <property type="entry name" value="SUMF_dom"/>
</dbReference>
<dbReference type="Pfam" id="PF03781">
    <property type="entry name" value="FGE-sulfatase"/>
    <property type="match status" value="1"/>
</dbReference>
<evidence type="ECO:0000259" key="5">
    <source>
        <dbReference type="Pfam" id="PF10017"/>
    </source>
</evidence>
<keyword evidence="2" id="KW-0808">Transferase</keyword>
<reference evidence="6" key="1">
    <citation type="submission" date="2023-02" db="EMBL/GenBank/DDBJ databases">
        <title>Identification and recombinant expression of a fungal hydrolase from Papiliotrema laurentii that hydrolyzes apple cutin and clears colloidal polyester polyurethane.</title>
        <authorList>
            <consortium name="DOE Joint Genome Institute"/>
            <person name="Roman V.A."/>
            <person name="Bojanowski C."/>
            <person name="Crable B.R."/>
            <person name="Wagner D.N."/>
            <person name="Hung C.S."/>
            <person name="Nadeau L.J."/>
            <person name="Schratz L."/>
            <person name="Haridas S."/>
            <person name="Pangilinan J."/>
            <person name="Lipzen A."/>
            <person name="Na H."/>
            <person name="Yan M."/>
            <person name="Ng V."/>
            <person name="Grigoriev I.V."/>
            <person name="Spatafora J.W."/>
            <person name="Barlow D."/>
            <person name="Biffinger J."/>
            <person name="Kelley-Loughnane N."/>
            <person name="Varaljay V.A."/>
            <person name="Crookes-Goodson W.J."/>
        </authorList>
    </citation>
    <scope>NUCLEOTIDE SEQUENCE</scope>
    <source>
        <strain evidence="6">5307AH</strain>
    </source>
</reference>
<comment type="caution">
    <text evidence="6">The sequence shown here is derived from an EMBL/GenBank/DDBJ whole genome shotgun (WGS) entry which is preliminary data.</text>
</comment>
<name>A0AAD9CUM6_PAPLA</name>
<keyword evidence="7" id="KW-1185">Reference proteome</keyword>
<accession>A0AAD9CUM6</accession>
<evidence type="ECO:0000256" key="2">
    <source>
        <dbReference type="ARBA" id="ARBA00022679"/>
    </source>
</evidence>
<evidence type="ECO:0000256" key="3">
    <source>
        <dbReference type="SAM" id="MobiDB-lite"/>
    </source>
</evidence>
<feature type="domain" description="Histidine-specific methyltransferase SAM-dependent" evidence="5">
    <location>
        <begin position="373"/>
        <end position="546"/>
    </location>
</feature>
<feature type="domain" description="Histidine-specific methyltransferase SAM-dependent" evidence="5">
    <location>
        <begin position="50"/>
        <end position="98"/>
    </location>
</feature>
<evidence type="ECO:0000256" key="1">
    <source>
        <dbReference type="ARBA" id="ARBA00022603"/>
    </source>
</evidence>
<dbReference type="SUPFAM" id="SSF56436">
    <property type="entry name" value="C-type lectin-like"/>
    <property type="match status" value="1"/>
</dbReference>
<evidence type="ECO:0008006" key="8">
    <source>
        <dbReference type="Google" id="ProtNLM"/>
    </source>
</evidence>
<feature type="domain" description="Sulfatase-modifying factor enzyme-like" evidence="4">
    <location>
        <begin position="787"/>
        <end position="1038"/>
    </location>
</feature>
<dbReference type="GO" id="GO:0032259">
    <property type="term" value="P:methylation"/>
    <property type="evidence" value="ECO:0007669"/>
    <property type="project" value="UniProtKB-KW"/>
</dbReference>
<gene>
    <name evidence="6" type="ORF">DB88DRAFT_517637</name>
</gene>
<dbReference type="AlphaFoldDB" id="A0AAD9CUM6"/>
<sequence length="1041" mass="116236">MSPTIHTLPPIKASPGDSASLKDQIAAALLGSGQVTVPGDRPEDRQWAYKRSVPTVVLYDEQGLRLYDKITAHAPEYYPFEDELNLLKTHGQAIARSMGFGQSPRRQEDDKEKHERQKGSGGEKQPEKRWREARWGDMEVGKWNNGVNGEEGLGGGFEKGYDVVELGAGALRKTGHLLRGLATVVGEGDGHPPITYHPLDLSYPELDRVLGEMDETFGEELRGKVECIGLHGDYEAGLQLIREEKLSTLRRPPLSGRHDSIGQESENAGLSDAATLSPASSASIVTPEIPLKQLDYSPPLSPSTIEEINISPLPRPVTDSSCELTPCGSNLSAIPESASWSPLTEEDPLASPADPKAIHDAMLHAGVSKDAATPENTGRPLHIVFLGSSLGNFDRPSAGPFLKSLPLRAGDTLLLGLDGRPAPGKEGTRKVEIAYNDPAGYTRAFEEHGWEVVRKELGLKDDAGVEFVGRYNEVLGRHEAYFKSKERQTLRLPQGDITLEKDELLNIEWSYKYSHAEALDLFEEANLRVINSWKAPDSEYRLWLLERPSFRFPQVRLPLRINRTNNKINSKDVCGTIEKARNVPTLDDWNTLWKLWDHITLDMIPQEMLHQKPIDLRHICLFYLGHMCGGLIQNTKSMGAYASPTFLDIYLTRLTSGKHTEPEKFKLIFERGIDPDVDDPTKVHSHSEVPTAQEDWPTLAEILKFRDDVRARLQAVYDDIAAGKMAMSRRVGRMLFMTYEHEAMHAETLLYMLVQSPLTRAPSAVALPEWPSLATRWNQEAAKNPNKVLFIPGGKVQIGHHDLEAEDAQYPDEKGWEKHEFGWDIEHPNVTTEVRDFKVDSLVVTNDDYLSYLQSTGADLDDVNALPASWVRDQGEWKVRSLYGPLSFDIAGKWPLMASKLEIEAFAKWKGGRLPTEAELRLLWENEQGPRPDGLLANVGFKHWHPVPPTNTSTDTAGETLHGHNGGVWEWTSTELSGLEGYTASELYPGFSADFFDGKHFVVLGGSFATIPSMAGRKSWRNWYQANYRFSFIGGRVAYDV</sequence>
<feature type="domain" description="Histidine-specific methyltransferase SAM-dependent" evidence="5">
    <location>
        <begin position="162"/>
        <end position="243"/>
    </location>
</feature>
<evidence type="ECO:0000259" key="4">
    <source>
        <dbReference type="Pfam" id="PF03781"/>
    </source>
</evidence>
<dbReference type="GO" id="GO:0008168">
    <property type="term" value="F:methyltransferase activity"/>
    <property type="evidence" value="ECO:0007669"/>
    <property type="project" value="UniProtKB-KW"/>
</dbReference>
<organism evidence="6 7">
    <name type="scientific">Papiliotrema laurentii</name>
    <name type="common">Cryptococcus laurentii</name>
    <dbReference type="NCBI Taxonomy" id="5418"/>
    <lineage>
        <taxon>Eukaryota</taxon>
        <taxon>Fungi</taxon>
        <taxon>Dikarya</taxon>
        <taxon>Basidiomycota</taxon>
        <taxon>Agaricomycotina</taxon>
        <taxon>Tremellomycetes</taxon>
        <taxon>Tremellales</taxon>
        <taxon>Rhynchogastremaceae</taxon>
        <taxon>Papiliotrema</taxon>
    </lineage>
</organism>
<dbReference type="PANTHER" id="PTHR43397">
    <property type="entry name" value="ERGOTHIONEINE BIOSYNTHESIS PROTEIN 1"/>
    <property type="match status" value="1"/>
</dbReference>
<dbReference type="InterPro" id="IPR042095">
    <property type="entry name" value="SUMF_sf"/>
</dbReference>
<dbReference type="InterPro" id="IPR029063">
    <property type="entry name" value="SAM-dependent_MTases_sf"/>
</dbReference>
<feature type="region of interest" description="Disordered" evidence="3">
    <location>
        <begin position="98"/>
        <end position="130"/>
    </location>
</feature>
<dbReference type="Gene3D" id="3.90.1580.10">
    <property type="entry name" value="paralog of FGE (formylglycine-generating enzyme)"/>
    <property type="match status" value="1"/>
</dbReference>
<proteinExistence type="predicted"/>
<feature type="region of interest" description="Disordered" evidence="3">
    <location>
        <begin position="251"/>
        <end position="274"/>
    </location>
</feature>
<dbReference type="InterPro" id="IPR019257">
    <property type="entry name" value="MeTrfase_dom"/>
</dbReference>
<dbReference type="EMBL" id="JAODAN010000010">
    <property type="protein sequence ID" value="KAK1921742.1"/>
    <property type="molecule type" value="Genomic_DNA"/>
</dbReference>
<dbReference type="Pfam" id="PF10017">
    <property type="entry name" value="Methyltransf_33"/>
    <property type="match status" value="3"/>
</dbReference>
<protein>
    <recommendedName>
        <fullName evidence="8">Sulfatase-modifying factor enzyme domain-containing protein</fullName>
    </recommendedName>
</protein>
<dbReference type="PANTHER" id="PTHR43397:SF1">
    <property type="entry name" value="ERGOTHIONEINE BIOSYNTHESIS PROTEIN 1"/>
    <property type="match status" value="1"/>
</dbReference>
<dbReference type="InterPro" id="IPR051128">
    <property type="entry name" value="EgtD_Methyltrsf_superfamily"/>
</dbReference>
<dbReference type="Gene3D" id="3.40.50.150">
    <property type="entry name" value="Vaccinia Virus protein VP39"/>
    <property type="match status" value="2"/>
</dbReference>
<keyword evidence="1" id="KW-0489">Methyltransferase</keyword>
<evidence type="ECO:0000313" key="6">
    <source>
        <dbReference type="EMBL" id="KAK1921742.1"/>
    </source>
</evidence>
<evidence type="ECO:0000313" key="7">
    <source>
        <dbReference type="Proteomes" id="UP001182556"/>
    </source>
</evidence>
<dbReference type="Proteomes" id="UP001182556">
    <property type="component" value="Unassembled WGS sequence"/>
</dbReference>
<dbReference type="InterPro" id="IPR016187">
    <property type="entry name" value="CTDL_fold"/>
</dbReference>